<evidence type="ECO:0000313" key="2">
    <source>
        <dbReference type="EMBL" id="KUP94599.1"/>
    </source>
</evidence>
<evidence type="ECO:0000256" key="1">
    <source>
        <dbReference type="SAM" id="SignalP"/>
    </source>
</evidence>
<evidence type="ECO:0008006" key="4">
    <source>
        <dbReference type="Google" id="ProtNLM"/>
    </source>
</evidence>
<reference evidence="2 3" key="1">
    <citation type="submission" date="2015-12" db="EMBL/GenBank/DDBJ databases">
        <title>Genome sequence of the marine Rhodobacteraceae strain O3.65, Candidatus Tritonibacter horizontis.</title>
        <authorList>
            <person name="Poehlein A."/>
            <person name="Giebel H.A."/>
            <person name="Voget S."/>
            <person name="Brinkhoff T."/>
        </authorList>
    </citation>
    <scope>NUCLEOTIDE SEQUENCE [LARGE SCALE GENOMIC DNA]</scope>
    <source>
        <strain evidence="2 3">O3.65</strain>
    </source>
</reference>
<dbReference type="EMBL" id="LPUY01000012">
    <property type="protein sequence ID" value="KUP94599.1"/>
    <property type="molecule type" value="Genomic_DNA"/>
</dbReference>
<dbReference type="InterPro" id="IPR036215">
    <property type="entry name" value="TM0957-like_sf"/>
</dbReference>
<dbReference type="Proteomes" id="UP000068382">
    <property type="component" value="Unassembled WGS sequence"/>
</dbReference>
<dbReference type="RefSeq" id="WP_068240152.1">
    <property type="nucleotide sequence ID" value="NZ_LPUY01000012.1"/>
</dbReference>
<dbReference type="Pfam" id="PF10054">
    <property type="entry name" value="DUF2291"/>
    <property type="match status" value="1"/>
</dbReference>
<gene>
    <name evidence="2" type="ORF">TRIHO_05250</name>
</gene>
<comment type="caution">
    <text evidence="2">The sequence shown here is derived from an EMBL/GenBank/DDBJ whole genome shotgun (WGS) entry which is preliminary data.</text>
</comment>
<keyword evidence="3" id="KW-1185">Reference proteome</keyword>
<dbReference type="SUPFAM" id="SSF141318">
    <property type="entry name" value="TM0957-like"/>
    <property type="match status" value="1"/>
</dbReference>
<proteinExistence type="predicted"/>
<dbReference type="InterPro" id="IPR014582">
    <property type="entry name" value="UCP033535_lipo"/>
</dbReference>
<dbReference type="PATRIC" id="fig|1768241.3.peg.534"/>
<protein>
    <recommendedName>
        <fullName evidence="4">Periplasmic lipoprotein</fullName>
    </recommendedName>
</protein>
<accession>A0A132C1Z7</accession>
<organism evidence="2 3">
    <name type="scientific">Tritonibacter horizontis</name>
    <dbReference type="NCBI Taxonomy" id="1768241"/>
    <lineage>
        <taxon>Bacteria</taxon>
        <taxon>Pseudomonadati</taxon>
        <taxon>Pseudomonadota</taxon>
        <taxon>Alphaproteobacteria</taxon>
        <taxon>Rhodobacterales</taxon>
        <taxon>Paracoccaceae</taxon>
        <taxon>Tritonibacter</taxon>
    </lineage>
</organism>
<evidence type="ECO:0000313" key="3">
    <source>
        <dbReference type="Proteomes" id="UP000068382"/>
    </source>
</evidence>
<keyword evidence="1" id="KW-0732">Signal</keyword>
<sequence length="216" mass="23275">MHRTLHLSVLFLMCFAALNACKIVKNADPAEAGQAEEAQTDEARMALLSRQIWEPKVLPAVAQLLAPLPDLRAALAEDVDAASAQYGYKPEGEASPWNFAVAGSGRVVETKMKSRAAKVEVDTDGDGAADVTLQLGPIIRGTALRDAMPFLSFSDFRDQIEFAKLAGGLNKMAHETIEIPTEDPIGQTVTFEGVYTFKDLESRPEIVPTSVTFGAP</sequence>
<dbReference type="AlphaFoldDB" id="A0A132C1Z7"/>
<feature type="signal peptide" evidence="1">
    <location>
        <begin position="1"/>
        <end position="22"/>
    </location>
</feature>
<feature type="chain" id="PRO_5007288779" description="Periplasmic lipoprotein" evidence="1">
    <location>
        <begin position="23"/>
        <end position="216"/>
    </location>
</feature>
<dbReference type="PIRSF" id="PIRSF033535">
    <property type="entry name" value="UCP033535_plp"/>
    <property type="match status" value="1"/>
</dbReference>
<name>A0A132C1Z7_9RHOB</name>